<evidence type="ECO:0000259" key="5">
    <source>
        <dbReference type="PROSITE" id="PS51296"/>
    </source>
</evidence>
<dbReference type="AlphaFoldDB" id="A0A656HHH0"/>
<keyword evidence="1" id="KW-0001">2Fe-2S</keyword>
<dbReference type="RefSeq" id="WP_002710243.1">
    <property type="nucleotide sequence ID" value="NZ_JH651384.1"/>
</dbReference>
<dbReference type="GO" id="GO:0046872">
    <property type="term" value="F:metal ion binding"/>
    <property type="evidence" value="ECO:0007669"/>
    <property type="project" value="UniProtKB-KW"/>
</dbReference>
<reference evidence="7" key="1">
    <citation type="journal article" date="2011" name="Stand. Genomic Sci.">
        <title>Genome sequence of the filamentous, gliding Thiothrix nivea neotype strain (JP2(T)).</title>
        <authorList>
            <person name="Lapidus A."/>
            <person name="Nolan M."/>
            <person name="Lucas S."/>
            <person name="Glavina Del Rio T."/>
            <person name="Tice H."/>
            <person name="Cheng J.F."/>
            <person name="Tapia R."/>
            <person name="Han C."/>
            <person name="Goodwin L."/>
            <person name="Pitluck S."/>
            <person name="Liolios K."/>
            <person name="Pagani I."/>
            <person name="Ivanova N."/>
            <person name="Huntemann M."/>
            <person name="Mavromatis K."/>
            <person name="Mikhailova N."/>
            <person name="Pati A."/>
            <person name="Chen A."/>
            <person name="Palaniappan K."/>
            <person name="Land M."/>
            <person name="Brambilla E.M."/>
            <person name="Rohde M."/>
            <person name="Abt B."/>
            <person name="Verbarg S."/>
            <person name="Goker M."/>
            <person name="Bristow J."/>
            <person name="Eisen J.A."/>
            <person name="Markowitz V."/>
            <person name="Hugenholtz P."/>
            <person name="Kyrpides N.C."/>
            <person name="Klenk H.P."/>
            <person name="Woyke T."/>
        </authorList>
    </citation>
    <scope>NUCLEOTIDE SEQUENCE [LARGE SCALE GENOMIC DNA]</scope>
    <source>
        <strain evidence="7">ATCC 35100 / DSM 5205 / JP2</strain>
    </source>
</reference>
<keyword evidence="3" id="KW-0408">Iron</keyword>
<gene>
    <name evidence="6" type="ORF">Thini_3868</name>
</gene>
<evidence type="ECO:0000256" key="3">
    <source>
        <dbReference type="ARBA" id="ARBA00023004"/>
    </source>
</evidence>
<keyword evidence="2" id="KW-0479">Metal-binding</keyword>
<name>A0A656HHH0_THINJ</name>
<keyword evidence="4" id="KW-0411">Iron-sulfur</keyword>
<dbReference type="Proteomes" id="UP000005317">
    <property type="component" value="Unassembled WGS sequence"/>
</dbReference>
<evidence type="ECO:0000256" key="2">
    <source>
        <dbReference type="ARBA" id="ARBA00022723"/>
    </source>
</evidence>
<evidence type="ECO:0000313" key="6">
    <source>
        <dbReference type="EMBL" id="EIJ36368.1"/>
    </source>
</evidence>
<dbReference type="Pfam" id="PF00355">
    <property type="entry name" value="Rieske"/>
    <property type="match status" value="1"/>
</dbReference>
<dbReference type="Gene3D" id="2.102.10.10">
    <property type="entry name" value="Rieske [2Fe-2S] iron-sulphur domain"/>
    <property type="match status" value="1"/>
</dbReference>
<evidence type="ECO:0000313" key="7">
    <source>
        <dbReference type="Proteomes" id="UP000005317"/>
    </source>
</evidence>
<dbReference type="InterPro" id="IPR017941">
    <property type="entry name" value="Rieske_2Fe-2S"/>
</dbReference>
<sequence length="125" mass="14448">MSGITQPKRRKIFVCARENLTEKQFLLVDLLYRGEPHSAIVFRYEGTVFAYLNQCVHMPRPLTCERDTIFDAQANLLRCSMHGIVYDPRNGESLSTMCQGERLQALRLEEVDGGIFIRDKRVTPR</sequence>
<dbReference type="OrthoDB" id="9794779at2"/>
<accession>A0A656HHH0</accession>
<evidence type="ECO:0000256" key="1">
    <source>
        <dbReference type="ARBA" id="ARBA00022714"/>
    </source>
</evidence>
<organism evidence="6 7">
    <name type="scientific">Thiothrix nivea (strain ATCC 35100 / DSM 5205 / JP2)</name>
    <dbReference type="NCBI Taxonomy" id="870187"/>
    <lineage>
        <taxon>Bacteria</taxon>
        <taxon>Pseudomonadati</taxon>
        <taxon>Pseudomonadota</taxon>
        <taxon>Gammaproteobacteria</taxon>
        <taxon>Thiotrichales</taxon>
        <taxon>Thiotrichaceae</taxon>
        <taxon>Thiothrix</taxon>
    </lineage>
</organism>
<proteinExistence type="predicted"/>
<dbReference type="GO" id="GO:0051537">
    <property type="term" value="F:2 iron, 2 sulfur cluster binding"/>
    <property type="evidence" value="ECO:0007669"/>
    <property type="project" value="UniProtKB-KW"/>
</dbReference>
<keyword evidence="7" id="KW-1185">Reference proteome</keyword>
<dbReference type="SUPFAM" id="SSF50022">
    <property type="entry name" value="ISP domain"/>
    <property type="match status" value="1"/>
</dbReference>
<dbReference type="PROSITE" id="PS51296">
    <property type="entry name" value="RIESKE"/>
    <property type="match status" value="1"/>
</dbReference>
<feature type="domain" description="Rieske" evidence="5">
    <location>
        <begin position="12"/>
        <end position="117"/>
    </location>
</feature>
<protein>
    <submittedName>
        <fullName evidence="6">Rieske (2Fe-2S) iron-sulfur domain-containing protein</fullName>
    </submittedName>
</protein>
<dbReference type="InterPro" id="IPR036922">
    <property type="entry name" value="Rieske_2Fe-2S_sf"/>
</dbReference>
<dbReference type="EMBL" id="JH651384">
    <property type="protein sequence ID" value="EIJ36368.1"/>
    <property type="molecule type" value="Genomic_DNA"/>
</dbReference>
<evidence type="ECO:0000256" key="4">
    <source>
        <dbReference type="ARBA" id="ARBA00023014"/>
    </source>
</evidence>